<gene>
    <name evidence="2" type="ORF">C8P68_106275</name>
</gene>
<organism evidence="2 3">
    <name type="scientific">Mucilaginibacter yixingensis</name>
    <dbReference type="NCBI Taxonomy" id="1295612"/>
    <lineage>
        <taxon>Bacteria</taxon>
        <taxon>Pseudomonadati</taxon>
        <taxon>Bacteroidota</taxon>
        <taxon>Sphingobacteriia</taxon>
        <taxon>Sphingobacteriales</taxon>
        <taxon>Sphingobacteriaceae</taxon>
        <taxon>Mucilaginibacter</taxon>
    </lineage>
</organism>
<dbReference type="RefSeq" id="WP_107829938.1">
    <property type="nucleotide sequence ID" value="NZ_CP160205.1"/>
</dbReference>
<reference evidence="2 3" key="1">
    <citation type="submission" date="2018-04" db="EMBL/GenBank/DDBJ databases">
        <title>Genomic Encyclopedia of Archaeal and Bacterial Type Strains, Phase II (KMG-II): from individual species to whole genera.</title>
        <authorList>
            <person name="Goeker M."/>
        </authorList>
    </citation>
    <scope>NUCLEOTIDE SEQUENCE [LARGE SCALE GENOMIC DNA]</scope>
    <source>
        <strain evidence="2 3">DSM 26809</strain>
    </source>
</reference>
<comment type="caution">
    <text evidence="2">The sequence shown here is derived from an EMBL/GenBank/DDBJ whole genome shotgun (WGS) entry which is preliminary data.</text>
</comment>
<dbReference type="Proteomes" id="UP000244168">
    <property type="component" value="Unassembled WGS sequence"/>
</dbReference>
<dbReference type="AlphaFoldDB" id="A0A2T5J7D3"/>
<accession>A0A2T5J7D3</accession>
<name>A0A2T5J7D3_9SPHI</name>
<dbReference type="OrthoDB" id="885909at2"/>
<dbReference type="EMBL" id="QAOQ01000006">
    <property type="protein sequence ID" value="PTQ95060.1"/>
    <property type="molecule type" value="Genomic_DNA"/>
</dbReference>
<proteinExistence type="predicted"/>
<protein>
    <submittedName>
        <fullName evidence="2">Uncharacterized protein</fullName>
    </submittedName>
</protein>
<feature type="region of interest" description="Disordered" evidence="1">
    <location>
        <begin position="1"/>
        <end position="23"/>
    </location>
</feature>
<keyword evidence="3" id="KW-1185">Reference proteome</keyword>
<evidence type="ECO:0000313" key="3">
    <source>
        <dbReference type="Proteomes" id="UP000244168"/>
    </source>
</evidence>
<evidence type="ECO:0000256" key="1">
    <source>
        <dbReference type="SAM" id="MobiDB-lite"/>
    </source>
</evidence>
<feature type="compositionally biased region" description="Polar residues" evidence="1">
    <location>
        <begin position="11"/>
        <end position="23"/>
    </location>
</feature>
<evidence type="ECO:0000313" key="2">
    <source>
        <dbReference type="EMBL" id="PTQ95060.1"/>
    </source>
</evidence>
<sequence length="144" mass="16286">MFAACQHSEKQQQNSNNHFNKSIHDTTSFQADSDFFDKPIAIIVSPSERLMTEKQKELDTATYNTSVDDDVWYQSEAGRYLDSIKAPQASRESEGVLRFKTTTGAVYAMRIDTLFFGVILFNGKNKPISADVTDMGSAYSRYMK</sequence>